<comment type="caution">
    <text evidence="1">The sequence shown here is derived from an EMBL/GenBank/DDBJ whole genome shotgun (WGS) entry which is preliminary data.</text>
</comment>
<organism evidence="1 2">
    <name type="scientific">Oenococcus oeni AWRIB429</name>
    <dbReference type="NCBI Taxonomy" id="655225"/>
    <lineage>
        <taxon>Bacteria</taxon>
        <taxon>Bacillati</taxon>
        <taxon>Bacillota</taxon>
        <taxon>Bacilli</taxon>
        <taxon>Lactobacillales</taxon>
        <taxon>Lactobacillaceae</taxon>
        <taxon>Oenococcus</taxon>
    </lineage>
</organism>
<reference evidence="1 2" key="1">
    <citation type="journal article" date="2010" name="Appl. Microbiol. Biotechnol.">
        <title>Genotypic diversity in Oenococcus oeni by high-density microarray comparative genome hybridization and whole genome sequencing.</title>
        <authorList>
            <person name="Borneman A.R."/>
            <person name="Bartowsky E.J."/>
            <person name="McCarthy J."/>
            <person name="Chambers P.J."/>
        </authorList>
    </citation>
    <scope>NUCLEOTIDE SEQUENCE [LARGE SCALE GENOMIC DNA]</scope>
    <source>
        <strain evidence="1 2">AWRIB429</strain>
    </source>
</reference>
<dbReference type="AlphaFoldDB" id="D3LAF2"/>
<evidence type="ECO:0000313" key="2">
    <source>
        <dbReference type="Proteomes" id="UP000003075"/>
    </source>
</evidence>
<accession>D3LAF2</accession>
<name>D3LAF2_OENOE</name>
<sequence length="44" mass="5237">MKLLILYKYTEKRLNKNYYLISRSGCLRISKEKNIFLGNGQNPD</sequence>
<dbReference type="Proteomes" id="UP000003075">
    <property type="component" value="Unassembled WGS sequence"/>
</dbReference>
<evidence type="ECO:0000313" key="1">
    <source>
        <dbReference type="EMBL" id="EFD88115.1"/>
    </source>
</evidence>
<dbReference type="EMBL" id="ACSE01000026">
    <property type="protein sequence ID" value="EFD88115.1"/>
    <property type="molecule type" value="Genomic_DNA"/>
</dbReference>
<protein>
    <submittedName>
        <fullName evidence="1">Uncharacterized protein</fullName>
    </submittedName>
</protein>
<proteinExistence type="predicted"/>
<gene>
    <name evidence="1" type="ORF">AWRIB429_1332</name>
</gene>